<dbReference type="InterPro" id="IPR003114">
    <property type="entry name" value="Phox_assoc"/>
</dbReference>
<dbReference type="Pfam" id="PF02194">
    <property type="entry name" value="PXA"/>
    <property type="match status" value="1"/>
</dbReference>
<dbReference type="SMART" id="SM00312">
    <property type="entry name" value="PX"/>
    <property type="match status" value="1"/>
</dbReference>
<dbReference type="PANTHER" id="PTHR22775">
    <property type="entry name" value="SORTING NEXIN"/>
    <property type="match status" value="1"/>
</dbReference>
<dbReference type="InterPro" id="IPR036871">
    <property type="entry name" value="PX_dom_sf"/>
</dbReference>
<keyword evidence="1" id="KW-1133">Transmembrane helix</keyword>
<dbReference type="InterPro" id="IPR001683">
    <property type="entry name" value="PX_dom"/>
</dbReference>
<evidence type="ECO:0000313" key="6">
    <source>
        <dbReference type="Proteomes" id="UP000070412"/>
    </source>
</evidence>
<dbReference type="Proteomes" id="UP000070412">
    <property type="component" value="Unassembled WGS sequence"/>
</dbReference>
<dbReference type="PANTHER" id="PTHR22775:SF44">
    <property type="entry name" value="SORTING NEXIN-14"/>
    <property type="match status" value="1"/>
</dbReference>
<evidence type="ECO:0000313" key="4">
    <source>
        <dbReference type="EMBL" id="KAF7491571.1"/>
    </source>
</evidence>
<keyword evidence="1" id="KW-0812">Transmembrane</keyword>
<dbReference type="SUPFAM" id="SSF64268">
    <property type="entry name" value="PX domain"/>
    <property type="match status" value="1"/>
</dbReference>
<keyword evidence="6" id="KW-1185">Reference proteome</keyword>
<dbReference type="AlphaFoldDB" id="A0A834RA01"/>
<sequence length="960" mass="113180">MRISDFLILHLFILLLLLNLTKFLLGYWPVFFCIGIILFVLYCMSKLCENSLATDLSYFFGRSIGSYHRNHNLLDEWLICNHSSIENDEQIVCLQCHEQHCDQHDRQLAILLQPWKHLQIDAEINEKLEDFLQTLLDHHTRSWLSDISRDKNLMLFKFKELIRQILAAFVLRCYQKINLKRFILQQLPTHFLQHLEVYVHGKRHARSASFVEEAVLRQYGNRIHPALLRSDFELKYYKTMADLLLISSLPPKILECDVTRSFLNELVSSALISPLIDMLTDPNKLNIILIYFLNEIDDNRFVSIERNDSGCLASPKSFSLFLKNFPSLNSIIELESRLSTGLNHFGIEMKRILGEENLLFLFAKFAKEELILNHLQFQMHMNSFMDRIMDPNLSQSQLKDLHGRLKQIYSFYFDRKSKDCIEFDEKICNDFESFIIGHYGDVGSIRNCKSLYEAYEYVDRILNFYSKKFFQTAPYLSLICGERNSEALDDQIDRDDRKNSIDHLVDRTNSFQSDLLDQSSSIQLDHTNRSLNNLLECTDDFDSEHNHLDDTVDDESFLDLSDWKISIPFVSARIDENIRQENFYFEIHVHKSTNENMVIERKFQEFYILESKLREFYGDDLIKTSLPVRKSFIRITKQLLDGQREEFEQFLQNLLSNCSMNHSKLFFNFLNNSATDFCSANFNLTKMIRNVPAKFSKEKGQHLDPFFRNFIITSEKDIPFPTLLSSSSSSSSSTSSSISFSKEKIEAKRRKRENHRIEMDLGSIAYFSSNPNANERRKHRGQYTYLYDLILIVLIRFYGLSRKWQQFFILLRSILRRIFQNLCDSYLERKLREIFQKRNVVKMIDYLKSSIIGSSNVSTSCDFNLFDSNKSNNYREKSQGTKSLTKTQRSEIVLRLLKEILPKSFLECFVDYNKHEDIVFLLFSSLQCRLLNKQLLFLLMDLLLSDLFPQTLIETIERKR</sequence>
<dbReference type="InterPro" id="IPR036305">
    <property type="entry name" value="RGS_sf"/>
</dbReference>
<evidence type="ECO:0000259" key="3">
    <source>
        <dbReference type="PROSITE" id="PS51207"/>
    </source>
</evidence>
<reference evidence="6" key="1">
    <citation type="journal article" date="2020" name="PLoS Negl. Trop. Dis.">
        <title>High-quality nuclear genome for Sarcoptes scabiei-A critical resource for a neglected parasite.</title>
        <authorList>
            <person name="Korhonen P.K."/>
            <person name="Gasser R.B."/>
            <person name="Ma G."/>
            <person name="Wang T."/>
            <person name="Stroehlein A.J."/>
            <person name="Young N.D."/>
            <person name="Ang C.S."/>
            <person name="Fernando D.D."/>
            <person name="Lu H.C."/>
            <person name="Taylor S."/>
            <person name="Reynolds S.L."/>
            <person name="Mofiz E."/>
            <person name="Najaraj S.H."/>
            <person name="Gowda H."/>
            <person name="Madugundu A."/>
            <person name="Renuse S."/>
            <person name="Holt D."/>
            <person name="Pandey A."/>
            <person name="Papenfuss A.T."/>
            <person name="Fischer K."/>
        </authorList>
    </citation>
    <scope>NUCLEOTIDE SEQUENCE [LARGE SCALE GENOMIC DNA]</scope>
</reference>
<feature type="transmembrane region" description="Helical" evidence="1">
    <location>
        <begin position="12"/>
        <end position="42"/>
    </location>
</feature>
<evidence type="ECO:0000313" key="5">
    <source>
        <dbReference type="EnsemblMetazoa" id="KAF7491571.1"/>
    </source>
</evidence>
<reference evidence="4" key="2">
    <citation type="submission" date="2020-01" db="EMBL/GenBank/DDBJ databases">
        <authorList>
            <person name="Korhonen P.K.K."/>
            <person name="Guangxu M.G."/>
            <person name="Wang T.W."/>
            <person name="Stroehlein A.J.S."/>
            <person name="Young N.D."/>
            <person name="Ang C.-S.A."/>
            <person name="Fernando D.W.F."/>
            <person name="Lu H.L."/>
            <person name="Taylor S.T."/>
            <person name="Ehtesham M.E.M."/>
            <person name="Najaraj S.H.N."/>
            <person name="Harsha G.H.G."/>
            <person name="Madugundu A.M."/>
            <person name="Renuse S.R."/>
            <person name="Holt D.H."/>
            <person name="Pandey A.P."/>
            <person name="Papenfuss A.P."/>
            <person name="Gasser R.B.G."/>
            <person name="Fischer K.F."/>
        </authorList>
    </citation>
    <scope>NUCLEOTIDE SEQUENCE</scope>
    <source>
        <strain evidence="4">SSS_KF_BRIS2020</strain>
    </source>
</reference>
<dbReference type="GO" id="GO:0035091">
    <property type="term" value="F:phosphatidylinositol binding"/>
    <property type="evidence" value="ECO:0007669"/>
    <property type="project" value="InterPro"/>
</dbReference>
<keyword evidence="1" id="KW-0472">Membrane</keyword>
<dbReference type="SMART" id="SM00313">
    <property type="entry name" value="PXA"/>
    <property type="match status" value="1"/>
</dbReference>
<organism evidence="4">
    <name type="scientific">Sarcoptes scabiei</name>
    <name type="common">Itch mite</name>
    <name type="synonym">Acarus scabiei</name>
    <dbReference type="NCBI Taxonomy" id="52283"/>
    <lineage>
        <taxon>Eukaryota</taxon>
        <taxon>Metazoa</taxon>
        <taxon>Ecdysozoa</taxon>
        <taxon>Arthropoda</taxon>
        <taxon>Chelicerata</taxon>
        <taxon>Arachnida</taxon>
        <taxon>Acari</taxon>
        <taxon>Acariformes</taxon>
        <taxon>Sarcoptiformes</taxon>
        <taxon>Astigmata</taxon>
        <taxon>Psoroptidia</taxon>
        <taxon>Sarcoptoidea</taxon>
        <taxon>Sarcoptidae</taxon>
        <taxon>Sarcoptinae</taxon>
        <taxon>Sarcoptes</taxon>
    </lineage>
</organism>
<accession>A0A834RA01</accession>
<name>A0A834RA01_SARSC</name>
<dbReference type="InterPro" id="IPR044926">
    <property type="entry name" value="RGS_subdomain_2"/>
</dbReference>
<gene>
    <name evidence="4" type="ORF">SSS_2032</name>
</gene>
<dbReference type="SUPFAM" id="SSF48097">
    <property type="entry name" value="Regulator of G-protein signaling, RGS"/>
    <property type="match status" value="1"/>
</dbReference>
<dbReference type="EMBL" id="WVUK01000059">
    <property type="protein sequence ID" value="KAF7491571.1"/>
    <property type="molecule type" value="Genomic_DNA"/>
</dbReference>
<proteinExistence type="predicted"/>
<dbReference type="PROSITE" id="PS50195">
    <property type="entry name" value="PX"/>
    <property type="match status" value="1"/>
</dbReference>
<dbReference type="EnsemblMetazoa" id="SSS_2032s_mrna">
    <property type="protein sequence ID" value="KAF7491571.1"/>
    <property type="gene ID" value="SSS_2032"/>
</dbReference>
<feature type="domain" description="PX" evidence="2">
    <location>
        <begin position="563"/>
        <end position="677"/>
    </location>
</feature>
<evidence type="ECO:0000259" key="2">
    <source>
        <dbReference type="PROSITE" id="PS50195"/>
    </source>
</evidence>
<dbReference type="OrthoDB" id="5957963at2759"/>
<feature type="domain" description="PXA" evidence="3">
    <location>
        <begin position="121"/>
        <end position="296"/>
    </location>
</feature>
<dbReference type="PROSITE" id="PS51207">
    <property type="entry name" value="PXA"/>
    <property type="match status" value="1"/>
</dbReference>
<dbReference type="Gene3D" id="1.10.167.10">
    <property type="entry name" value="Regulator of G-protein Signalling 4, domain 2"/>
    <property type="match status" value="1"/>
</dbReference>
<evidence type="ECO:0000256" key="1">
    <source>
        <dbReference type="SAM" id="Phobius"/>
    </source>
</evidence>
<reference evidence="5" key="3">
    <citation type="submission" date="2022-06" db="UniProtKB">
        <authorList>
            <consortium name="EnsemblMetazoa"/>
        </authorList>
    </citation>
    <scope>IDENTIFICATION</scope>
</reference>
<protein>
    <submittedName>
        <fullName evidence="4">Sorting nexin-14</fullName>
    </submittedName>
</protein>
<dbReference type="Gene3D" id="3.30.1520.10">
    <property type="entry name" value="Phox-like domain"/>
    <property type="match status" value="1"/>
</dbReference>
<dbReference type="Pfam" id="PF00787">
    <property type="entry name" value="PX"/>
    <property type="match status" value="1"/>
</dbReference>